<feature type="compositionally biased region" description="Pro residues" evidence="1">
    <location>
        <begin position="65"/>
        <end position="75"/>
    </location>
</feature>
<accession>A0A8J3YQT3</accession>
<dbReference type="AlphaFoldDB" id="A0A8J3YQT3"/>
<reference evidence="2" key="1">
    <citation type="submission" date="2021-01" db="EMBL/GenBank/DDBJ databases">
        <title>Whole genome shotgun sequence of Virgisporangium aliadipatigenens NBRC 105644.</title>
        <authorList>
            <person name="Komaki H."/>
            <person name="Tamura T."/>
        </authorList>
    </citation>
    <scope>NUCLEOTIDE SEQUENCE</scope>
    <source>
        <strain evidence="2">NBRC 105644</strain>
    </source>
</reference>
<evidence type="ECO:0000313" key="2">
    <source>
        <dbReference type="EMBL" id="GIJ48186.1"/>
    </source>
</evidence>
<dbReference type="EMBL" id="BOPF01000019">
    <property type="protein sequence ID" value="GIJ48186.1"/>
    <property type="molecule type" value="Genomic_DNA"/>
</dbReference>
<dbReference type="Proteomes" id="UP000619260">
    <property type="component" value="Unassembled WGS sequence"/>
</dbReference>
<protein>
    <submittedName>
        <fullName evidence="2">Uncharacterized protein</fullName>
    </submittedName>
</protein>
<feature type="region of interest" description="Disordered" evidence="1">
    <location>
        <begin position="1"/>
        <end position="86"/>
    </location>
</feature>
<keyword evidence="3" id="KW-1185">Reference proteome</keyword>
<comment type="caution">
    <text evidence="2">The sequence shown here is derived from an EMBL/GenBank/DDBJ whole genome shotgun (WGS) entry which is preliminary data.</text>
</comment>
<sequence length="225" mass="24578">MPTARRFQRRKVSAAPVWPEPPEEEISREWSSGDLRTLGGQEPQLEDRAPGGIATIERLEKQPPVRQPPTVPPPEAKPRPETGGRLSTRGVAWVGVHGGAGVSTLASVIGGTDLGCRWPDPEAGEPARVLLVARTNSSGVWASSRALNAIREGRHPVGMEVVSLVLVADAPGRLPMRLARRIRVLRSAVPIHRIPWIPEWRLGSEAKRTPRELHRLAALADVERN</sequence>
<proteinExistence type="predicted"/>
<dbReference type="InterPro" id="IPR046609">
    <property type="entry name" value="DUF6668"/>
</dbReference>
<organism evidence="2 3">
    <name type="scientific">Virgisporangium aliadipatigenens</name>
    <dbReference type="NCBI Taxonomy" id="741659"/>
    <lineage>
        <taxon>Bacteria</taxon>
        <taxon>Bacillati</taxon>
        <taxon>Actinomycetota</taxon>
        <taxon>Actinomycetes</taxon>
        <taxon>Micromonosporales</taxon>
        <taxon>Micromonosporaceae</taxon>
        <taxon>Virgisporangium</taxon>
    </lineage>
</organism>
<name>A0A8J3YQT3_9ACTN</name>
<evidence type="ECO:0000256" key="1">
    <source>
        <dbReference type="SAM" id="MobiDB-lite"/>
    </source>
</evidence>
<feature type="compositionally biased region" description="Basic residues" evidence="1">
    <location>
        <begin position="1"/>
        <end position="12"/>
    </location>
</feature>
<evidence type="ECO:0000313" key="3">
    <source>
        <dbReference type="Proteomes" id="UP000619260"/>
    </source>
</evidence>
<dbReference type="Pfam" id="PF20373">
    <property type="entry name" value="DUF6668"/>
    <property type="match status" value="1"/>
</dbReference>
<gene>
    <name evidence="2" type="ORF">Val02_50720</name>
</gene>